<protein>
    <submittedName>
        <fullName evidence="3">DNA-entry nuclease</fullName>
    </submittedName>
</protein>
<dbReference type="PATRIC" id="fig|1265822.4.peg.4090"/>
<keyword evidence="1" id="KW-0812">Transmembrane</keyword>
<comment type="caution">
    <text evidence="3">The sequence shown here is derived from an EMBL/GenBank/DDBJ whole genome shotgun (WGS) entry which is preliminary data.</text>
</comment>
<dbReference type="InterPro" id="IPR044927">
    <property type="entry name" value="Endonuclea_NS_2"/>
</dbReference>
<gene>
    <name evidence="3" type="ORF">MCOL2_20016</name>
</gene>
<dbReference type="Gene3D" id="3.40.570.10">
    <property type="entry name" value="Extracellular Endonuclease, subunit A"/>
    <property type="match status" value="1"/>
</dbReference>
<keyword evidence="1" id="KW-0472">Membrane</keyword>
<dbReference type="Pfam" id="PF13930">
    <property type="entry name" value="Endonuclea_NS_2"/>
    <property type="match status" value="1"/>
</dbReference>
<dbReference type="InterPro" id="IPR044929">
    <property type="entry name" value="DNA/RNA_non-sp_Endonuclease_sf"/>
</dbReference>
<evidence type="ECO:0000256" key="1">
    <source>
        <dbReference type="SAM" id="Phobius"/>
    </source>
</evidence>
<dbReference type="EMBL" id="AODM01000088">
    <property type="protein sequence ID" value="EUJ44186.1"/>
    <property type="molecule type" value="Genomic_DNA"/>
</dbReference>
<accession>W7D9L2</accession>
<reference evidence="3 4" key="1">
    <citation type="submission" date="2012-12" db="EMBL/GenBank/DDBJ databases">
        <title>Novel taxa of Listeriaceae from agricultural environments in the United States.</title>
        <authorList>
            <person name="den Bakker H.C."/>
            <person name="Allred A."/>
            <person name="Warchocki S."/>
            <person name="Wright E.M."/>
            <person name="Burrell A."/>
            <person name="Nightingale K.K."/>
            <person name="Kephart D."/>
            <person name="Wiedmann M."/>
        </authorList>
    </citation>
    <scope>NUCLEOTIDE SEQUENCE [LARGE SCALE GENOMIC DNA]</scope>
    <source>
        <strain evidence="3 4">FSL S10-1203</strain>
    </source>
</reference>
<dbReference type="Proteomes" id="UP000019241">
    <property type="component" value="Unassembled WGS sequence"/>
</dbReference>
<keyword evidence="1" id="KW-1133">Transmembrane helix</keyword>
<feature type="domain" description="Type VII secretion system protein EssD-like" evidence="2">
    <location>
        <begin position="85"/>
        <end position="217"/>
    </location>
</feature>
<sequence>MMEKGEKMKKRLATIMMAILVLAGYWGYQQIEEIPESGTSQKQKVQAVESTTYKELATLEYDGKNQVVQINQNRPTFTKEELATNQTPGQTFSDLDALNRVGVANALLNKSLMPNTDREPLYVNPTGWRNKKITVNGKSDWLYNRSHLIGYQLTGENNNVKNLMTGTRSLNTPGMLEYENQIANYMKETGHEVRYRVTPVFRGDELVARGVQLEAQSIQDQKIAFNVYIFNVQEGVLIHYEDGTSEMRNS</sequence>
<feature type="transmembrane region" description="Helical" evidence="1">
    <location>
        <begin position="12"/>
        <end position="28"/>
    </location>
</feature>
<evidence type="ECO:0000259" key="2">
    <source>
        <dbReference type="Pfam" id="PF13930"/>
    </source>
</evidence>
<proteinExistence type="predicted"/>
<evidence type="ECO:0000313" key="4">
    <source>
        <dbReference type="Proteomes" id="UP000019241"/>
    </source>
</evidence>
<name>W7D9L2_9LIST</name>
<evidence type="ECO:0000313" key="3">
    <source>
        <dbReference type="EMBL" id="EUJ44186.1"/>
    </source>
</evidence>
<organism evidence="3 4">
    <name type="scientific">Listeria fleischmannii FSL S10-1203</name>
    <dbReference type="NCBI Taxonomy" id="1265822"/>
    <lineage>
        <taxon>Bacteria</taxon>
        <taxon>Bacillati</taxon>
        <taxon>Bacillota</taxon>
        <taxon>Bacilli</taxon>
        <taxon>Bacillales</taxon>
        <taxon>Listeriaceae</taxon>
        <taxon>Listeria</taxon>
    </lineage>
</organism>
<dbReference type="AlphaFoldDB" id="W7D9L2"/>